<dbReference type="OrthoDB" id="764584at2759"/>
<proteinExistence type="predicted"/>
<dbReference type="PANTHER" id="PTHR33702">
    <property type="entry name" value="BNAA09G40010D PROTEIN"/>
    <property type="match status" value="1"/>
</dbReference>
<protein>
    <submittedName>
        <fullName evidence="1">Uncharacterized protein</fullName>
    </submittedName>
</protein>
<accession>A0A5J5AUG7</accession>
<dbReference type="AlphaFoldDB" id="A0A5J5AUG7"/>
<keyword evidence="2" id="KW-1185">Reference proteome</keyword>
<dbReference type="Proteomes" id="UP000325577">
    <property type="component" value="Linkage Group LG19"/>
</dbReference>
<reference evidence="1 2" key="1">
    <citation type="submission" date="2019-09" db="EMBL/GenBank/DDBJ databases">
        <title>A chromosome-level genome assembly of the Chinese tupelo Nyssa sinensis.</title>
        <authorList>
            <person name="Yang X."/>
            <person name="Kang M."/>
            <person name="Yang Y."/>
            <person name="Xiong H."/>
            <person name="Wang M."/>
            <person name="Zhang Z."/>
            <person name="Wang Z."/>
            <person name="Wu H."/>
            <person name="Ma T."/>
            <person name="Liu J."/>
            <person name="Xi Z."/>
        </authorList>
    </citation>
    <scope>NUCLEOTIDE SEQUENCE [LARGE SCALE GENOMIC DNA]</scope>
    <source>
        <strain evidence="1">J267</strain>
        <tissue evidence="1">Leaf</tissue>
    </source>
</reference>
<evidence type="ECO:0000313" key="2">
    <source>
        <dbReference type="Proteomes" id="UP000325577"/>
    </source>
</evidence>
<evidence type="ECO:0000313" key="1">
    <source>
        <dbReference type="EMBL" id="KAA8532641.1"/>
    </source>
</evidence>
<gene>
    <name evidence="1" type="ORF">F0562_032543</name>
</gene>
<organism evidence="1 2">
    <name type="scientific">Nyssa sinensis</name>
    <dbReference type="NCBI Taxonomy" id="561372"/>
    <lineage>
        <taxon>Eukaryota</taxon>
        <taxon>Viridiplantae</taxon>
        <taxon>Streptophyta</taxon>
        <taxon>Embryophyta</taxon>
        <taxon>Tracheophyta</taxon>
        <taxon>Spermatophyta</taxon>
        <taxon>Magnoliopsida</taxon>
        <taxon>eudicotyledons</taxon>
        <taxon>Gunneridae</taxon>
        <taxon>Pentapetalae</taxon>
        <taxon>asterids</taxon>
        <taxon>Cornales</taxon>
        <taxon>Nyssaceae</taxon>
        <taxon>Nyssa</taxon>
    </lineage>
</organism>
<dbReference type="EMBL" id="CM018042">
    <property type="protein sequence ID" value="KAA8532641.1"/>
    <property type="molecule type" value="Genomic_DNA"/>
</dbReference>
<dbReference type="PANTHER" id="PTHR33702:SF2">
    <property type="match status" value="1"/>
</dbReference>
<name>A0A5J5AUG7_9ASTE</name>
<sequence length="132" mass="15454">MDILPSSAYFENIKRYWRRRKYRRLEDDNKKKLKMTRLGNKKRRVWKIRLAPKLRFRVVSPIKVLAKFHDAYIDMMIGLAGNNVGLFGGKRVPKGRPPMISSSDEVVDGRMVMRLVSTRELAALDVLWSYNG</sequence>